<dbReference type="AlphaFoldDB" id="A0A9D1RH16"/>
<evidence type="ECO:0000256" key="10">
    <source>
        <dbReference type="SAM" id="Phobius"/>
    </source>
</evidence>
<dbReference type="GO" id="GO:0006811">
    <property type="term" value="P:monoatomic ion transport"/>
    <property type="evidence" value="ECO:0007669"/>
    <property type="project" value="UniProtKB-KW"/>
</dbReference>
<feature type="transmembrane region" description="Helical" evidence="10">
    <location>
        <begin position="387"/>
        <end position="408"/>
    </location>
</feature>
<evidence type="ECO:0000256" key="6">
    <source>
        <dbReference type="ARBA" id="ARBA00022989"/>
    </source>
</evidence>
<feature type="transmembrane region" description="Helical" evidence="10">
    <location>
        <begin position="270"/>
        <end position="297"/>
    </location>
</feature>
<comment type="caution">
    <text evidence="11">The sequence shown here is derived from an EMBL/GenBank/DDBJ whole genome shotgun (WGS) entry which is preliminary data.</text>
</comment>
<dbReference type="CDD" id="cd13131">
    <property type="entry name" value="MATE_NorM_like"/>
    <property type="match status" value="1"/>
</dbReference>
<dbReference type="PIRSF" id="PIRSF006603">
    <property type="entry name" value="DinF"/>
    <property type="match status" value="1"/>
</dbReference>
<evidence type="ECO:0000256" key="5">
    <source>
        <dbReference type="ARBA" id="ARBA00022692"/>
    </source>
</evidence>
<feature type="transmembrane region" description="Helical" evidence="10">
    <location>
        <begin position="124"/>
        <end position="145"/>
    </location>
</feature>
<sequence length="442" mass="48771">MSAKKYYKDNLKLAYPIILSSLGQSIVQFFDTLMVGQVGKEPLAAVAFASAIIVVALVFGQGIGMALTPLVGQSYARKETRKVSLLFQNALSLNIIIGTSIVVLLLLLIPVLPHLGQDETVIRLAIPYFITTAISLLPAQIFLSFRHFMEGVGNTKTTMQIIISANILNILLNYIFIFGKFGCPPLGAFGAGLSTLISRCLMPIAYFLYVYFHKHYRRYFLFFNRKSLSAYWHKSLMKLGLPIAIQLTLESISFTMTTIMMGWFSTIVLAAYQIVLTFITMTFQIACGVASATTILVSHCYGRKDKNNLAKYAKTGLHLSFVSMGFFATVFILFPHHLAAFFNKDPQVIEQAAELFIVAGFFQLLDGAQATLLGALRGFNDVAKPMLYSFISYICIALPTAYILGFTAGLGPCGALAGIATGLLFASIFYYRRLNISINRIK</sequence>
<reference evidence="11" key="1">
    <citation type="journal article" date="2021" name="PeerJ">
        <title>Extensive microbial diversity within the chicken gut microbiome revealed by metagenomics and culture.</title>
        <authorList>
            <person name="Gilroy R."/>
            <person name="Ravi A."/>
            <person name="Getino M."/>
            <person name="Pursley I."/>
            <person name="Horton D.L."/>
            <person name="Alikhan N.F."/>
            <person name="Baker D."/>
            <person name="Gharbi K."/>
            <person name="Hall N."/>
            <person name="Watson M."/>
            <person name="Adriaenssens E.M."/>
            <person name="Foster-Nyarko E."/>
            <person name="Jarju S."/>
            <person name="Secka A."/>
            <person name="Antonio M."/>
            <person name="Oren A."/>
            <person name="Chaudhuri R.R."/>
            <person name="La Ragione R."/>
            <person name="Hildebrand F."/>
            <person name="Pallen M.J."/>
        </authorList>
    </citation>
    <scope>NUCLEOTIDE SEQUENCE</scope>
    <source>
        <strain evidence="11">Gambia16-930</strain>
    </source>
</reference>
<keyword evidence="3" id="KW-0050">Antiport</keyword>
<reference evidence="11" key="2">
    <citation type="submission" date="2021-04" db="EMBL/GenBank/DDBJ databases">
        <authorList>
            <person name="Gilroy R."/>
        </authorList>
    </citation>
    <scope>NUCLEOTIDE SEQUENCE</scope>
    <source>
        <strain evidence="11">Gambia16-930</strain>
    </source>
</reference>
<dbReference type="Pfam" id="PF01554">
    <property type="entry name" value="MatE"/>
    <property type="match status" value="2"/>
</dbReference>
<dbReference type="Proteomes" id="UP000824267">
    <property type="component" value="Unassembled WGS sequence"/>
</dbReference>
<feature type="transmembrane region" description="Helical" evidence="10">
    <location>
        <begin position="12"/>
        <end position="30"/>
    </location>
</feature>
<keyword evidence="8 10" id="KW-0472">Membrane</keyword>
<organism evidence="11 12">
    <name type="scientific">Candidatus Onthomorpha intestinigallinarum</name>
    <dbReference type="NCBI Taxonomy" id="2840880"/>
    <lineage>
        <taxon>Bacteria</taxon>
        <taxon>Pseudomonadati</taxon>
        <taxon>Bacteroidota</taxon>
        <taxon>Bacteroidia</taxon>
        <taxon>Bacteroidales</taxon>
        <taxon>Candidatus Onthomorpha</taxon>
    </lineage>
</organism>
<evidence type="ECO:0000313" key="11">
    <source>
        <dbReference type="EMBL" id="HIW87963.1"/>
    </source>
</evidence>
<proteinExistence type="predicted"/>
<evidence type="ECO:0000256" key="4">
    <source>
        <dbReference type="ARBA" id="ARBA00022475"/>
    </source>
</evidence>
<dbReference type="InterPro" id="IPR048279">
    <property type="entry name" value="MdtK-like"/>
</dbReference>
<dbReference type="PANTHER" id="PTHR43298:SF2">
    <property type="entry name" value="FMN_FAD EXPORTER YEEO-RELATED"/>
    <property type="match status" value="1"/>
</dbReference>
<accession>A0A9D1RH16</accession>
<evidence type="ECO:0000256" key="1">
    <source>
        <dbReference type="ARBA" id="ARBA00004651"/>
    </source>
</evidence>
<evidence type="ECO:0000256" key="9">
    <source>
        <dbReference type="ARBA" id="ARBA00031636"/>
    </source>
</evidence>
<keyword evidence="2" id="KW-0813">Transport</keyword>
<evidence type="ECO:0000313" key="12">
    <source>
        <dbReference type="Proteomes" id="UP000824267"/>
    </source>
</evidence>
<dbReference type="NCBIfam" id="TIGR00797">
    <property type="entry name" value="matE"/>
    <property type="match status" value="1"/>
</dbReference>
<feature type="transmembrane region" description="Helical" evidence="10">
    <location>
        <begin position="355"/>
        <end position="375"/>
    </location>
</feature>
<evidence type="ECO:0000256" key="3">
    <source>
        <dbReference type="ARBA" id="ARBA00022449"/>
    </source>
</evidence>
<feature type="transmembrane region" description="Helical" evidence="10">
    <location>
        <begin position="239"/>
        <end position="264"/>
    </location>
</feature>
<evidence type="ECO:0000256" key="8">
    <source>
        <dbReference type="ARBA" id="ARBA00023136"/>
    </source>
</evidence>
<feature type="transmembrane region" description="Helical" evidence="10">
    <location>
        <begin position="42"/>
        <end position="70"/>
    </location>
</feature>
<dbReference type="GO" id="GO:0042910">
    <property type="term" value="F:xenobiotic transmembrane transporter activity"/>
    <property type="evidence" value="ECO:0007669"/>
    <property type="project" value="InterPro"/>
</dbReference>
<dbReference type="InterPro" id="IPR050222">
    <property type="entry name" value="MATE_MdtK"/>
</dbReference>
<feature type="transmembrane region" description="Helical" evidence="10">
    <location>
        <begin position="317"/>
        <end position="335"/>
    </location>
</feature>
<feature type="transmembrane region" description="Helical" evidence="10">
    <location>
        <begin position="189"/>
        <end position="212"/>
    </location>
</feature>
<evidence type="ECO:0000256" key="2">
    <source>
        <dbReference type="ARBA" id="ARBA00022448"/>
    </source>
</evidence>
<dbReference type="PANTHER" id="PTHR43298">
    <property type="entry name" value="MULTIDRUG RESISTANCE PROTEIN NORM-RELATED"/>
    <property type="match status" value="1"/>
</dbReference>
<comment type="subcellular location">
    <subcellularLocation>
        <location evidence="1">Cell membrane</location>
        <topology evidence="1">Multi-pass membrane protein</topology>
    </subcellularLocation>
</comment>
<dbReference type="GO" id="GO:0005886">
    <property type="term" value="C:plasma membrane"/>
    <property type="evidence" value="ECO:0007669"/>
    <property type="project" value="UniProtKB-SubCell"/>
</dbReference>
<keyword evidence="7" id="KW-0406">Ion transport</keyword>
<protein>
    <recommendedName>
        <fullName evidence="9">Multidrug-efflux transporter</fullName>
    </recommendedName>
</protein>
<dbReference type="InterPro" id="IPR002528">
    <property type="entry name" value="MATE_fam"/>
</dbReference>
<feature type="transmembrane region" description="Helical" evidence="10">
    <location>
        <begin position="157"/>
        <end position="177"/>
    </location>
</feature>
<feature type="transmembrane region" description="Helical" evidence="10">
    <location>
        <begin position="414"/>
        <end position="432"/>
    </location>
</feature>
<keyword evidence="5 10" id="KW-0812">Transmembrane</keyword>
<dbReference type="GO" id="GO:0015297">
    <property type="term" value="F:antiporter activity"/>
    <property type="evidence" value="ECO:0007669"/>
    <property type="project" value="UniProtKB-KW"/>
</dbReference>
<keyword evidence="6 10" id="KW-1133">Transmembrane helix</keyword>
<dbReference type="EMBL" id="DXGG01000215">
    <property type="protein sequence ID" value="HIW87963.1"/>
    <property type="molecule type" value="Genomic_DNA"/>
</dbReference>
<feature type="transmembrane region" description="Helical" evidence="10">
    <location>
        <begin position="91"/>
        <end position="112"/>
    </location>
</feature>
<gene>
    <name evidence="11" type="ORF">IAC47_06800</name>
</gene>
<evidence type="ECO:0000256" key="7">
    <source>
        <dbReference type="ARBA" id="ARBA00023065"/>
    </source>
</evidence>
<name>A0A9D1RH16_9BACT</name>
<keyword evidence="4" id="KW-1003">Cell membrane</keyword>